<evidence type="ECO:0000256" key="2">
    <source>
        <dbReference type="ARBA" id="ARBA00022448"/>
    </source>
</evidence>
<keyword evidence="4 7" id="KW-0812">Transmembrane</keyword>
<keyword evidence="3" id="KW-1003">Cell membrane</keyword>
<evidence type="ECO:0000256" key="3">
    <source>
        <dbReference type="ARBA" id="ARBA00022475"/>
    </source>
</evidence>
<comment type="similarity">
    <text evidence="7">Belongs to the binding-protein-dependent transport system permease family.</text>
</comment>
<dbReference type="PANTHER" id="PTHR43744:SF6">
    <property type="entry name" value="ABC TRANSPORTER PERMEASE PROTEIN YESQ-RELATED"/>
    <property type="match status" value="1"/>
</dbReference>
<dbReference type="GO" id="GO:0005886">
    <property type="term" value="C:plasma membrane"/>
    <property type="evidence" value="ECO:0007669"/>
    <property type="project" value="UniProtKB-SubCell"/>
</dbReference>
<dbReference type="Gene3D" id="1.10.3720.10">
    <property type="entry name" value="MetI-like"/>
    <property type="match status" value="1"/>
</dbReference>
<accession>A0AAX3MVM7</accession>
<name>A0AAX3MVM7_9BACL</name>
<dbReference type="GO" id="GO:0055085">
    <property type="term" value="P:transmembrane transport"/>
    <property type="evidence" value="ECO:0007669"/>
    <property type="project" value="InterPro"/>
</dbReference>
<dbReference type="InterPro" id="IPR000515">
    <property type="entry name" value="MetI-like"/>
</dbReference>
<protein>
    <submittedName>
        <fullName evidence="9">Carbohydrate ABC transporter permease</fullName>
    </submittedName>
</protein>
<feature type="transmembrane region" description="Helical" evidence="7">
    <location>
        <begin position="215"/>
        <end position="238"/>
    </location>
</feature>
<feature type="transmembrane region" description="Helical" evidence="7">
    <location>
        <begin position="99"/>
        <end position="123"/>
    </location>
</feature>
<dbReference type="Pfam" id="PF00528">
    <property type="entry name" value="BPD_transp_1"/>
    <property type="match status" value="1"/>
</dbReference>
<dbReference type="InterPro" id="IPR035906">
    <property type="entry name" value="MetI-like_sf"/>
</dbReference>
<feature type="transmembrane region" description="Helical" evidence="7">
    <location>
        <begin position="135"/>
        <end position="152"/>
    </location>
</feature>
<dbReference type="EMBL" id="CP118101">
    <property type="protein sequence ID" value="WDH81650.1"/>
    <property type="molecule type" value="Genomic_DNA"/>
</dbReference>
<evidence type="ECO:0000256" key="4">
    <source>
        <dbReference type="ARBA" id="ARBA00022692"/>
    </source>
</evidence>
<proteinExistence type="inferred from homology"/>
<gene>
    <name evidence="9" type="ORF">PUW23_19330</name>
</gene>
<dbReference type="AlphaFoldDB" id="A0AAX3MVM7"/>
<feature type="transmembrane region" description="Helical" evidence="7">
    <location>
        <begin position="35"/>
        <end position="53"/>
    </location>
</feature>
<keyword evidence="6 7" id="KW-0472">Membrane</keyword>
<feature type="transmembrane region" description="Helical" evidence="7">
    <location>
        <begin position="287"/>
        <end position="304"/>
    </location>
</feature>
<evidence type="ECO:0000256" key="7">
    <source>
        <dbReference type="RuleBase" id="RU363032"/>
    </source>
</evidence>
<evidence type="ECO:0000256" key="1">
    <source>
        <dbReference type="ARBA" id="ARBA00004651"/>
    </source>
</evidence>
<evidence type="ECO:0000313" key="9">
    <source>
        <dbReference type="EMBL" id="WDH81650.1"/>
    </source>
</evidence>
<keyword evidence="2 7" id="KW-0813">Transport</keyword>
<evidence type="ECO:0000256" key="6">
    <source>
        <dbReference type="ARBA" id="ARBA00023136"/>
    </source>
</evidence>
<organism evidence="9 10">
    <name type="scientific">Paenibacillus urinalis</name>
    <dbReference type="NCBI Taxonomy" id="521520"/>
    <lineage>
        <taxon>Bacteria</taxon>
        <taxon>Bacillati</taxon>
        <taxon>Bacillota</taxon>
        <taxon>Bacilli</taxon>
        <taxon>Bacillales</taxon>
        <taxon>Paenibacillaceae</taxon>
        <taxon>Paenibacillus</taxon>
    </lineage>
</organism>
<dbReference type="RefSeq" id="WP_205054811.1">
    <property type="nucleotide sequence ID" value="NZ_CP118101.1"/>
</dbReference>
<dbReference type="SUPFAM" id="SSF161098">
    <property type="entry name" value="MetI-like"/>
    <property type="match status" value="1"/>
</dbReference>
<keyword evidence="5 7" id="KW-1133">Transmembrane helix</keyword>
<evidence type="ECO:0000256" key="5">
    <source>
        <dbReference type="ARBA" id="ARBA00022989"/>
    </source>
</evidence>
<feature type="domain" description="ABC transmembrane type-1" evidence="8">
    <location>
        <begin position="100"/>
        <end position="304"/>
    </location>
</feature>
<sequence>MAKPVFAKNRTKSLPLTTRRFVKTKLIGLEADKGLIFKCFLYVILIDTAYIYLNPIIYMITSMIKDAVDLMDPAVTWVPRVLYFGMLQDAWEMLQYPKALTISLSLSTGIAVFQTFSCAIAGYAFARLDIPLKNFWFFCLLLTFIVPPQLTVLPKLIAASQLGLLESYVPLVLPALFGQGVKGALFVIIYRQFFAKQPKELEEAAMMDGANPLKVFFRVMLPLARPAIVVVFLFSFVWNWNDFYTPSIFLHGMEDQPLSVGVASITNEINMRAEEIGPSIYDEPMKMAASFLMIMPPLILYIFAQRWFVEGVDRTGLVE</sequence>
<feature type="transmembrane region" description="Helical" evidence="7">
    <location>
        <begin position="172"/>
        <end position="194"/>
    </location>
</feature>
<comment type="subcellular location">
    <subcellularLocation>
        <location evidence="1 7">Cell membrane</location>
        <topology evidence="1 7">Multi-pass membrane protein</topology>
    </subcellularLocation>
</comment>
<dbReference type="PANTHER" id="PTHR43744">
    <property type="entry name" value="ABC TRANSPORTER PERMEASE PROTEIN MG189-RELATED-RELATED"/>
    <property type="match status" value="1"/>
</dbReference>
<evidence type="ECO:0000313" key="10">
    <source>
        <dbReference type="Proteomes" id="UP001220962"/>
    </source>
</evidence>
<dbReference type="CDD" id="cd06261">
    <property type="entry name" value="TM_PBP2"/>
    <property type="match status" value="1"/>
</dbReference>
<dbReference type="Proteomes" id="UP001220962">
    <property type="component" value="Chromosome"/>
</dbReference>
<reference evidence="9" key="1">
    <citation type="submission" date="2023-02" db="EMBL/GenBank/DDBJ databases">
        <title>Pathogen: clinical or host-associated sample.</title>
        <authorList>
            <person name="Hergert J."/>
            <person name="Casey R."/>
            <person name="Wagner J."/>
            <person name="Young E.L."/>
            <person name="Oakeson K.F."/>
        </authorList>
    </citation>
    <scope>NUCLEOTIDE SEQUENCE</scope>
    <source>
        <strain evidence="9">2022CK-00830</strain>
    </source>
</reference>
<dbReference type="PROSITE" id="PS50928">
    <property type="entry name" value="ABC_TM1"/>
    <property type="match status" value="1"/>
</dbReference>
<evidence type="ECO:0000259" key="8">
    <source>
        <dbReference type="PROSITE" id="PS50928"/>
    </source>
</evidence>